<dbReference type="EMBL" id="JBHFFA010000007">
    <property type="protein sequence ID" value="KAL2610807.1"/>
    <property type="molecule type" value="Genomic_DNA"/>
</dbReference>
<feature type="compositionally biased region" description="Basic and acidic residues" evidence="1">
    <location>
        <begin position="20"/>
        <end position="40"/>
    </location>
</feature>
<comment type="caution">
    <text evidence="2">The sequence shown here is derived from an EMBL/GenBank/DDBJ whole genome shotgun (WGS) entry which is preliminary data.</text>
</comment>
<keyword evidence="3" id="KW-1185">Reference proteome</keyword>
<protein>
    <submittedName>
        <fullName evidence="2">Uncharacterized protein</fullName>
    </submittedName>
</protein>
<gene>
    <name evidence="2" type="ORF">R1flu_022499</name>
</gene>
<feature type="compositionally biased region" description="Basic and acidic residues" evidence="1">
    <location>
        <begin position="156"/>
        <end position="166"/>
    </location>
</feature>
<proteinExistence type="predicted"/>
<organism evidence="2 3">
    <name type="scientific">Riccia fluitans</name>
    <dbReference type="NCBI Taxonomy" id="41844"/>
    <lineage>
        <taxon>Eukaryota</taxon>
        <taxon>Viridiplantae</taxon>
        <taxon>Streptophyta</taxon>
        <taxon>Embryophyta</taxon>
        <taxon>Marchantiophyta</taxon>
        <taxon>Marchantiopsida</taxon>
        <taxon>Marchantiidae</taxon>
        <taxon>Marchantiales</taxon>
        <taxon>Ricciaceae</taxon>
        <taxon>Riccia</taxon>
    </lineage>
</organism>
<evidence type="ECO:0000256" key="1">
    <source>
        <dbReference type="SAM" id="MobiDB-lite"/>
    </source>
</evidence>
<accession>A0ABD1XPC4</accession>
<evidence type="ECO:0000313" key="2">
    <source>
        <dbReference type="EMBL" id="KAL2610807.1"/>
    </source>
</evidence>
<feature type="region of interest" description="Disordered" evidence="1">
    <location>
        <begin position="156"/>
        <end position="212"/>
    </location>
</feature>
<feature type="compositionally biased region" description="Basic residues" evidence="1">
    <location>
        <begin position="9"/>
        <end position="19"/>
    </location>
</feature>
<sequence length="212" mass="23954">MGEDEERKEKKKKDKRDKKKDKDNKEGDQEVKPEGKVKKGNERRRSRVSFLHERQTAPPPPRYAVGEEPPLPTFPITWTPIAVCMETSLPGFSRDALMEVFNTVGRPAMSMSVVHPLDLAEDDARAAVLAAQEGVNAAETLLKEYRSKLKEDRIKEVTARRAKEAETAAAADGGEKTKKGKKDKKEDKEKLKDDKEKKEGNLENKKEKKEKG</sequence>
<dbReference type="AlphaFoldDB" id="A0ABD1XPC4"/>
<feature type="region of interest" description="Disordered" evidence="1">
    <location>
        <begin position="1"/>
        <end position="71"/>
    </location>
</feature>
<feature type="compositionally biased region" description="Basic and acidic residues" evidence="1">
    <location>
        <begin position="173"/>
        <end position="212"/>
    </location>
</feature>
<name>A0ABD1XPC4_9MARC</name>
<evidence type="ECO:0000313" key="3">
    <source>
        <dbReference type="Proteomes" id="UP001605036"/>
    </source>
</evidence>
<dbReference type="Proteomes" id="UP001605036">
    <property type="component" value="Unassembled WGS sequence"/>
</dbReference>
<reference evidence="2 3" key="1">
    <citation type="submission" date="2024-09" db="EMBL/GenBank/DDBJ databases">
        <title>Chromosome-scale assembly of Riccia fluitans.</title>
        <authorList>
            <person name="Paukszto L."/>
            <person name="Sawicki J."/>
            <person name="Karawczyk K."/>
            <person name="Piernik-Szablinska J."/>
            <person name="Szczecinska M."/>
            <person name="Mazdziarz M."/>
        </authorList>
    </citation>
    <scope>NUCLEOTIDE SEQUENCE [LARGE SCALE GENOMIC DNA]</scope>
    <source>
        <strain evidence="2">Rf_01</strain>
        <tissue evidence="2">Aerial parts of the thallus</tissue>
    </source>
</reference>